<dbReference type="GO" id="GO:0005524">
    <property type="term" value="F:ATP binding"/>
    <property type="evidence" value="ECO:0007669"/>
    <property type="project" value="UniProtKB-KW"/>
</dbReference>
<comment type="caution">
    <text evidence="1">The sequence shown here is derived from an EMBL/GenBank/DDBJ whole genome shotgun (WGS) entry which is preliminary data.</text>
</comment>
<sequence length="27" mass="2848">RLCLDWGVVRVPGVAGKKVWAELGAPA</sequence>
<organism evidence="1 2">
    <name type="scientific">Streptomyces carpinensis</name>
    <dbReference type="NCBI Taxonomy" id="66369"/>
    <lineage>
        <taxon>Bacteria</taxon>
        <taxon>Bacillati</taxon>
        <taxon>Actinomycetota</taxon>
        <taxon>Actinomycetes</taxon>
        <taxon>Kitasatosporales</taxon>
        <taxon>Streptomycetaceae</taxon>
        <taxon>Streptomyces</taxon>
    </lineage>
</organism>
<dbReference type="Proteomes" id="UP001458415">
    <property type="component" value="Unassembled WGS sequence"/>
</dbReference>
<gene>
    <name evidence="1" type="ORF">ABT317_44475</name>
</gene>
<keyword evidence="1" id="KW-0547">Nucleotide-binding</keyword>
<keyword evidence="1" id="KW-0067">ATP-binding</keyword>
<evidence type="ECO:0000313" key="1">
    <source>
        <dbReference type="EMBL" id="MER6983825.1"/>
    </source>
</evidence>
<keyword evidence="2" id="KW-1185">Reference proteome</keyword>
<protein>
    <submittedName>
        <fullName evidence="1">ATP-binding protein</fullName>
    </submittedName>
</protein>
<reference evidence="1 2" key="1">
    <citation type="submission" date="2024-06" db="EMBL/GenBank/DDBJ databases">
        <title>The Natural Products Discovery Center: Release of the First 8490 Sequenced Strains for Exploring Actinobacteria Biosynthetic Diversity.</title>
        <authorList>
            <person name="Kalkreuter E."/>
            <person name="Kautsar S.A."/>
            <person name="Yang D."/>
            <person name="Bader C.D."/>
            <person name="Teijaro C.N."/>
            <person name="Fluegel L."/>
            <person name="Davis C.M."/>
            <person name="Simpson J.R."/>
            <person name="Lauterbach L."/>
            <person name="Steele A.D."/>
            <person name="Gui C."/>
            <person name="Meng S."/>
            <person name="Li G."/>
            <person name="Viehrig K."/>
            <person name="Ye F."/>
            <person name="Su P."/>
            <person name="Kiefer A.F."/>
            <person name="Nichols A."/>
            <person name="Cepeda A.J."/>
            <person name="Yan W."/>
            <person name="Fan B."/>
            <person name="Jiang Y."/>
            <person name="Adhikari A."/>
            <person name="Zheng C.-J."/>
            <person name="Schuster L."/>
            <person name="Cowan T.M."/>
            <person name="Smanski M.J."/>
            <person name="Chevrette M.G."/>
            <person name="De Carvalho L.P.S."/>
            <person name="Shen B."/>
        </authorList>
    </citation>
    <scope>NUCLEOTIDE SEQUENCE [LARGE SCALE GENOMIC DNA]</scope>
    <source>
        <strain evidence="1 2">NPDC000634</strain>
    </source>
</reference>
<name>A0ABV1WI10_9ACTN</name>
<proteinExistence type="predicted"/>
<feature type="non-terminal residue" evidence="1">
    <location>
        <position position="1"/>
    </location>
</feature>
<evidence type="ECO:0000313" key="2">
    <source>
        <dbReference type="Proteomes" id="UP001458415"/>
    </source>
</evidence>
<accession>A0ABV1WI10</accession>
<dbReference type="EMBL" id="JBEPCU010001530">
    <property type="protein sequence ID" value="MER6983825.1"/>
    <property type="molecule type" value="Genomic_DNA"/>
</dbReference>